<gene>
    <name evidence="1" type="ORF">EVS81_07880</name>
</gene>
<evidence type="ECO:0000313" key="2">
    <source>
        <dbReference type="Proteomes" id="UP000289260"/>
    </source>
</evidence>
<name>A0A4P6KFK2_9MICO</name>
<reference evidence="1 2" key="1">
    <citation type="submission" date="2019-02" db="EMBL/GenBank/DDBJ databases">
        <authorList>
            <person name="Sun L."/>
            <person name="Pan D."/>
            <person name="Wu X."/>
        </authorList>
    </citation>
    <scope>NUCLEOTIDE SEQUENCE [LARGE SCALE GENOMIC DNA]</scope>
    <source>
        <strain evidence="1 2">JW-1</strain>
    </source>
</reference>
<keyword evidence="2" id="KW-1185">Reference proteome</keyword>
<protein>
    <submittedName>
        <fullName evidence="1">Uncharacterized protein</fullName>
    </submittedName>
</protein>
<sequence length="84" mass="9172">MSTPTALTRAADKLADLMLKSGEQGVMMPEDTISTLWAVIGVSYTTARHPESAPEPIPGMVADLDRWHAALSKTLADHNRRTNR</sequence>
<evidence type="ECO:0000313" key="1">
    <source>
        <dbReference type="EMBL" id="QBE48761.1"/>
    </source>
</evidence>
<proteinExistence type="predicted"/>
<organism evidence="1 2">
    <name type="scientific">Leucobacter triazinivorans</name>
    <dbReference type="NCBI Taxonomy" id="1784719"/>
    <lineage>
        <taxon>Bacteria</taxon>
        <taxon>Bacillati</taxon>
        <taxon>Actinomycetota</taxon>
        <taxon>Actinomycetes</taxon>
        <taxon>Micrococcales</taxon>
        <taxon>Microbacteriaceae</taxon>
        <taxon>Leucobacter</taxon>
    </lineage>
</organism>
<accession>A0A4P6KFK2</accession>
<dbReference type="AlphaFoldDB" id="A0A4P6KFK2"/>
<dbReference type="KEGG" id="ltr:EVS81_07880"/>
<dbReference type="RefSeq" id="WP_130109896.1">
    <property type="nucleotide sequence ID" value="NZ_CP035806.1"/>
</dbReference>
<dbReference type="EMBL" id="CP035806">
    <property type="protein sequence ID" value="QBE48761.1"/>
    <property type="molecule type" value="Genomic_DNA"/>
</dbReference>
<dbReference type="Proteomes" id="UP000289260">
    <property type="component" value="Chromosome"/>
</dbReference>